<comment type="caution">
    <text evidence="1">The sequence shown here is derived from an EMBL/GenBank/DDBJ whole genome shotgun (WGS) entry which is preliminary data.</text>
</comment>
<dbReference type="EMBL" id="BMAV01000970">
    <property type="protein sequence ID" value="GFY38654.1"/>
    <property type="molecule type" value="Genomic_DNA"/>
</dbReference>
<proteinExistence type="predicted"/>
<evidence type="ECO:0000313" key="1">
    <source>
        <dbReference type="EMBL" id="GFY38654.1"/>
    </source>
</evidence>
<name>A0A8X6WQS5_9ARAC</name>
<keyword evidence="2" id="KW-1185">Reference proteome</keyword>
<gene>
    <name evidence="1" type="ORF">TNIN_148261</name>
</gene>
<organism evidence="1 2">
    <name type="scientific">Trichonephila inaurata madagascariensis</name>
    <dbReference type="NCBI Taxonomy" id="2747483"/>
    <lineage>
        <taxon>Eukaryota</taxon>
        <taxon>Metazoa</taxon>
        <taxon>Ecdysozoa</taxon>
        <taxon>Arthropoda</taxon>
        <taxon>Chelicerata</taxon>
        <taxon>Arachnida</taxon>
        <taxon>Araneae</taxon>
        <taxon>Araneomorphae</taxon>
        <taxon>Entelegynae</taxon>
        <taxon>Araneoidea</taxon>
        <taxon>Nephilidae</taxon>
        <taxon>Trichonephila</taxon>
        <taxon>Trichonephila inaurata</taxon>
    </lineage>
</organism>
<accession>A0A8X6WQS5</accession>
<protein>
    <submittedName>
        <fullName evidence="1">Uncharacterized protein</fullName>
    </submittedName>
</protein>
<dbReference type="Proteomes" id="UP000886998">
    <property type="component" value="Unassembled WGS sequence"/>
</dbReference>
<reference evidence="1" key="1">
    <citation type="submission" date="2020-08" db="EMBL/GenBank/DDBJ databases">
        <title>Multicomponent nature underlies the extraordinary mechanical properties of spider dragline silk.</title>
        <authorList>
            <person name="Kono N."/>
            <person name="Nakamura H."/>
            <person name="Mori M."/>
            <person name="Yoshida Y."/>
            <person name="Ohtoshi R."/>
            <person name="Malay A.D."/>
            <person name="Moran D.A.P."/>
            <person name="Tomita M."/>
            <person name="Numata K."/>
            <person name="Arakawa K."/>
        </authorList>
    </citation>
    <scope>NUCLEOTIDE SEQUENCE</scope>
</reference>
<sequence length="73" mass="8252">MRTNSAQFRYSHCSHYPGGFISLSDIARVMRHLNDLLSCSVSPQRKGHYIRHLQSLGTCFPTEGLSPFQDIQG</sequence>
<evidence type="ECO:0000313" key="2">
    <source>
        <dbReference type="Proteomes" id="UP000886998"/>
    </source>
</evidence>
<dbReference type="AlphaFoldDB" id="A0A8X6WQS5"/>